<comment type="caution">
    <text evidence="1">The sequence shown here is derived from an EMBL/GenBank/DDBJ whole genome shotgun (WGS) entry which is preliminary data.</text>
</comment>
<keyword evidence="2" id="KW-1185">Reference proteome</keyword>
<gene>
    <name evidence="1" type="ORF">CEXT_582701</name>
</gene>
<evidence type="ECO:0000313" key="1">
    <source>
        <dbReference type="EMBL" id="GIZ05050.1"/>
    </source>
</evidence>
<sequence>MVTWKQRVRKPLSYMDHFHPHLNFINNATLWKNKNKSFPIKKARRPFEKILLQFEILIADINLRALFSLERRPSVRCLLSVIKGPMLSSPS</sequence>
<dbReference type="EMBL" id="BPLR01019195">
    <property type="protein sequence ID" value="GIZ05050.1"/>
    <property type="molecule type" value="Genomic_DNA"/>
</dbReference>
<proteinExistence type="predicted"/>
<accession>A0AAV4YFM3</accession>
<organism evidence="1 2">
    <name type="scientific">Caerostris extrusa</name>
    <name type="common">Bark spider</name>
    <name type="synonym">Caerostris bankana</name>
    <dbReference type="NCBI Taxonomy" id="172846"/>
    <lineage>
        <taxon>Eukaryota</taxon>
        <taxon>Metazoa</taxon>
        <taxon>Ecdysozoa</taxon>
        <taxon>Arthropoda</taxon>
        <taxon>Chelicerata</taxon>
        <taxon>Arachnida</taxon>
        <taxon>Araneae</taxon>
        <taxon>Araneomorphae</taxon>
        <taxon>Entelegynae</taxon>
        <taxon>Araneoidea</taxon>
        <taxon>Araneidae</taxon>
        <taxon>Caerostris</taxon>
    </lineage>
</organism>
<reference evidence="1 2" key="1">
    <citation type="submission" date="2021-06" db="EMBL/GenBank/DDBJ databases">
        <title>Caerostris extrusa draft genome.</title>
        <authorList>
            <person name="Kono N."/>
            <person name="Arakawa K."/>
        </authorList>
    </citation>
    <scope>NUCLEOTIDE SEQUENCE [LARGE SCALE GENOMIC DNA]</scope>
</reference>
<dbReference type="Proteomes" id="UP001054945">
    <property type="component" value="Unassembled WGS sequence"/>
</dbReference>
<protein>
    <submittedName>
        <fullName evidence="1">Uncharacterized protein</fullName>
    </submittedName>
</protein>
<evidence type="ECO:0000313" key="2">
    <source>
        <dbReference type="Proteomes" id="UP001054945"/>
    </source>
</evidence>
<dbReference type="AlphaFoldDB" id="A0AAV4YFM3"/>
<name>A0AAV4YFM3_CAEEX</name>